<feature type="compositionally biased region" description="Acidic residues" evidence="1">
    <location>
        <begin position="762"/>
        <end position="774"/>
    </location>
</feature>
<evidence type="ECO:0000313" key="3">
    <source>
        <dbReference type="Proteomes" id="UP000189911"/>
    </source>
</evidence>
<feature type="region of interest" description="Disordered" evidence="1">
    <location>
        <begin position="60"/>
        <end position="79"/>
    </location>
</feature>
<dbReference type="PANTHER" id="PTHR12751:SF18">
    <property type="entry name" value="PHOSPHATASE AND ACTIN REGULATOR 1"/>
    <property type="match status" value="1"/>
</dbReference>
<accession>A0A1G4J920</accession>
<sequence>MFDYQDGSVNDSESYLNDTFYSSNSIDNYEHARNFRNSVILPDMSRDASYESGLRLHTTNLHEFEEPQDPSSYRNDSDIDETETKTLKVTASPSLSALSGILSEKAKRVEQRMSSNIVLEQSIEEEELPSNPIEPVVRDSPNLIDMGGSNDNNFSSYKYAPQVAAHHAKIPEQPDFLTTPKLDPPTPRVEPADSDFPQNVCEIQPHPAAAPKQDEAHLKNDYVEEKHAENPIRNTSGNTAAPSPSPSTSADLAGPPRPTPKKQASSIRSFSGMSMGSRSSVENSIEDSNGSKKRKNIFSFLKRKPQKSASFVVLDSKSNSNLPTSSTFSVPKTNDHADLPASNKLAKKSHSNGSIFNSFRKNKTAKKEAVDRNLRIPKQRSRTDSAVSTNHTGGSPVKRDVRLRKPTPLDFEQKLAAPPQLQKAPKNTSSPEQKSQAVPNLEHISTEPEIMDKKLNQAPTNLIVKTPPSPEPHSPSIDVSDTGRTDFGEVLFPKSLSAQEVESIVSLERSRSVKSNKRNSLSSHRRSFTDNMSNKAHNGGMFITEPAAVKLSTPDLSKSPTSSILRNGTFDSLEFSPQKSSSRSQKGLGNSGGAFQPEERDFSFTSIEQKLNDLTLDSESQEEKEKLEKSTAGPLGENYETDFMSDIMEFASIIDFDKDLDLNLDLDHADTTYRSLNPSEKNHYTQQTDDASSDSFNFEKDTQKTTQEIQSDHDNHQSNHPYSQYENNKVTNRDEHLTKNSASPLREKESRSDKSVRNYLVADDDDDDDDDFEGENFNQLEEPVESEGLDSPTWQSPLTAGRPLSLSFKGLRANQLNSNSQPSVFQTSPTNYTGTGSFDDYAAVKTVTFSTNIILYATYTEDEYDRHPEIATCNQLTPQLAQMIKDELNSLKSEMEVHEDSRCFTHFY</sequence>
<evidence type="ECO:0000313" key="2">
    <source>
        <dbReference type="EMBL" id="SCU86466.1"/>
    </source>
</evidence>
<feature type="region of interest" description="Disordered" evidence="1">
    <location>
        <begin position="552"/>
        <end position="598"/>
    </location>
</feature>
<feature type="compositionally biased region" description="Polar residues" evidence="1">
    <location>
        <begin position="384"/>
        <end position="393"/>
    </location>
</feature>
<feature type="compositionally biased region" description="Polar residues" evidence="1">
    <location>
        <begin position="554"/>
        <end position="588"/>
    </location>
</feature>
<feature type="region of interest" description="Disordered" evidence="1">
    <location>
        <begin position="508"/>
        <end position="539"/>
    </location>
</feature>
<dbReference type="AlphaFoldDB" id="A0A1G4J920"/>
<dbReference type="GO" id="GO:0003779">
    <property type="term" value="F:actin binding"/>
    <property type="evidence" value="ECO:0007669"/>
    <property type="project" value="TreeGrafter"/>
</dbReference>
<feature type="compositionally biased region" description="Basic and acidic residues" evidence="1">
    <location>
        <begin position="365"/>
        <end position="374"/>
    </location>
</feature>
<feature type="compositionally biased region" description="Polar residues" evidence="1">
    <location>
        <begin position="425"/>
        <end position="438"/>
    </location>
</feature>
<dbReference type="OrthoDB" id="5563016at2759"/>
<dbReference type="EMBL" id="LT598446">
    <property type="protein sequence ID" value="SCU86466.1"/>
    <property type="molecule type" value="Genomic_DNA"/>
</dbReference>
<feature type="region of interest" description="Disordered" evidence="1">
    <location>
        <begin position="174"/>
        <end position="201"/>
    </location>
</feature>
<evidence type="ECO:0000256" key="1">
    <source>
        <dbReference type="SAM" id="MobiDB-lite"/>
    </source>
</evidence>
<feature type="compositionally biased region" description="Basic and acidic residues" evidence="1">
    <location>
        <begin position="745"/>
        <end position="756"/>
    </location>
</feature>
<reference evidence="3" key="1">
    <citation type="submission" date="2016-03" db="EMBL/GenBank/DDBJ databases">
        <authorList>
            <person name="Devillers Hugo."/>
        </authorList>
    </citation>
    <scope>NUCLEOTIDE SEQUENCE [LARGE SCALE GENOMIC DNA]</scope>
</reference>
<name>A0A1G4J920_9SACH</name>
<feature type="region of interest" description="Disordered" evidence="1">
    <location>
        <begin position="613"/>
        <end position="638"/>
    </location>
</feature>
<feature type="compositionally biased region" description="Low complexity" evidence="1">
    <location>
        <begin position="235"/>
        <end position="250"/>
    </location>
</feature>
<feature type="region of interest" description="Disordered" evidence="1">
    <location>
        <begin position="229"/>
        <end position="293"/>
    </location>
</feature>
<organism evidence="2 3">
    <name type="scientific">Lachancea nothofagi CBS 11611</name>
    <dbReference type="NCBI Taxonomy" id="1266666"/>
    <lineage>
        <taxon>Eukaryota</taxon>
        <taxon>Fungi</taxon>
        <taxon>Dikarya</taxon>
        <taxon>Ascomycota</taxon>
        <taxon>Saccharomycotina</taxon>
        <taxon>Saccharomycetes</taxon>
        <taxon>Saccharomycetales</taxon>
        <taxon>Saccharomycetaceae</taxon>
        <taxon>Lachancea</taxon>
    </lineage>
</organism>
<feature type="compositionally biased region" description="Polar residues" evidence="1">
    <location>
        <begin position="672"/>
        <end position="696"/>
    </location>
</feature>
<protein>
    <submittedName>
        <fullName evidence="2">LANO_0C08086g1_1</fullName>
    </submittedName>
</protein>
<dbReference type="PANTHER" id="PTHR12751">
    <property type="entry name" value="PHOSPHATASE AND ACTIN REGULATOR PHACTR"/>
    <property type="match status" value="1"/>
</dbReference>
<feature type="region of interest" description="Disordered" evidence="1">
    <location>
        <begin position="672"/>
        <end position="800"/>
    </location>
</feature>
<dbReference type="Proteomes" id="UP000189911">
    <property type="component" value="Chromosome C"/>
</dbReference>
<feature type="compositionally biased region" description="Polar residues" evidence="1">
    <location>
        <begin position="718"/>
        <end position="730"/>
    </location>
</feature>
<keyword evidence="3" id="KW-1185">Reference proteome</keyword>
<feature type="compositionally biased region" description="Polar residues" evidence="1">
    <location>
        <begin position="317"/>
        <end position="332"/>
    </location>
</feature>
<dbReference type="GO" id="GO:0030036">
    <property type="term" value="P:actin cytoskeleton organization"/>
    <property type="evidence" value="ECO:0007669"/>
    <property type="project" value="TreeGrafter"/>
</dbReference>
<gene>
    <name evidence="2" type="ORF">LANO_0C08086G</name>
</gene>
<proteinExistence type="predicted"/>
<feature type="compositionally biased region" description="Low complexity" evidence="1">
    <location>
        <begin position="265"/>
        <end position="280"/>
    </location>
</feature>
<feature type="region of interest" description="Disordered" evidence="1">
    <location>
        <begin position="317"/>
        <end position="441"/>
    </location>
</feature>